<accession>A0A9P6CS59</accession>
<dbReference type="EMBL" id="MU155249">
    <property type="protein sequence ID" value="KAF9477831.1"/>
    <property type="molecule type" value="Genomic_DNA"/>
</dbReference>
<proteinExistence type="predicted"/>
<organism evidence="2 3">
    <name type="scientific">Pholiota conissans</name>
    <dbReference type="NCBI Taxonomy" id="109636"/>
    <lineage>
        <taxon>Eukaryota</taxon>
        <taxon>Fungi</taxon>
        <taxon>Dikarya</taxon>
        <taxon>Basidiomycota</taxon>
        <taxon>Agaricomycotina</taxon>
        <taxon>Agaricomycetes</taxon>
        <taxon>Agaricomycetidae</taxon>
        <taxon>Agaricales</taxon>
        <taxon>Agaricineae</taxon>
        <taxon>Strophariaceae</taxon>
        <taxon>Pholiota</taxon>
    </lineage>
</organism>
<gene>
    <name evidence="2" type="ORF">BDN70DRAFT_837131</name>
</gene>
<sequence>MIEKQNSTTIQEDTLSDSRRAFTLGKSCPACGRKNNPLSATQRQKINFDATLAQLRSGYVPSPDEKATINAAIRKYKTDIEDMKDEIARLTSRIQETERAMSYESGLLAPVRQLPPELLTEIMIYCTRGKVDVCSPGSGAWRLERVCKRWRDVAALTPKLWSTIDVYLGALMPYRGPKLLSIGTVGRMAQKALERSGNRSLSIRFVELGTPAHFQEVFGLFAQHSHRWKDISFSMALLVDPPDLGHGLPRLKSLGLSGEYRNRVFDSFQYAQRLSELRLFSVPKPFRSINLPWHQLKYIKTTYCEFHNGEFIEMLHHTPNLIEFASKWSKGLTKTSNSTRPLTLYFLESLEIDASPSELFTALQPLTLPALKTLCIVTHQAPGNTSLSSHIAYGVVDLIQRSGPCRITTLSLSSIDSANVCRILEETPDVTTLELSYILDVESALTTLARSNSLVANMGVFSVTCKGSQGMFSVGPLTEIVRTRGVRSRHPREFQMRGRLHTLNLTVREGEEGLQPFVDLLQPLSRVSGVNIVLHYLA</sequence>
<evidence type="ECO:0000313" key="3">
    <source>
        <dbReference type="Proteomes" id="UP000807469"/>
    </source>
</evidence>
<dbReference type="InterPro" id="IPR036047">
    <property type="entry name" value="F-box-like_dom_sf"/>
</dbReference>
<comment type="caution">
    <text evidence="2">The sequence shown here is derived from an EMBL/GenBank/DDBJ whole genome shotgun (WGS) entry which is preliminary data.</text>
</comment>
<protein>
    <recommendedName>
        <fullName evidence="4">F-box domain-containing protein</fullName>
    </recommendedName>
</protein>
<dbReference type="AlphaFoldDB" id="A0A9P6CS59"/>
<name>A0A9P6CS59_9AGAR</name>
<evidence type="ECO:0000313" key="2">
    <source>
        <dbReference type="EMBL" id="KAF9477831.1"/>
    </source>
</evidence>
<reference evidence="2" key="1">
    <citation type="submission" date="2020-11" db="EMBL/GenBank/DDBJ databases">
        <authorList>
            <consortium name="DOE Joint Genome Institute"/>
            <person name="Ahrendt S."/>
            <person name="Riley R."/>
            <person name="Andreopoulos W."/>
            <person name="Labutti K."/>
            <person name="Pangilinan J."/>
            <person name="Ruiz-Duenas F.J."/>
            <person name="Barrasa J.M."/>
            <person name="Sanchez-Garcia M."/>
            <person name="Camarero S."/>
            <person name="Miyauchi S."/>
            <person name="Serrano A."/>
            <person name="Linde D."/>
            <person name="Babiker R."/>
            <person name="Drula E."/>
            <person name="Ayuso-Fernandez I."/>
            <person name="Pacheco R."/>
            <person name="Padilla G."/>
            <person name="Ferreira P."/>
            <person name="Barriuso J."/>
            <person name="Kellner H."/>
            <person name="Castanera R."/>
            <person name="Alfaro M."/>
            <person name="Ramirez L."/>
            <person name="Pisabarro A.G."/>
            <person name="Kuo A."/>
            <person name="Tritt A."/>
            <person name="Lipzen A."/>
            <person name="He G."/>
            <person name="Yan M."/>
            <person name="Ng V."/>
            <person name="Cullen D."/>
            <person name="Martin F."/>
            <person name="Rosso M.-N."/>
            <person name="Henrissat B."/>
            <person name="Hibbett D."/>
            <person name="Martinez A.T."/>
            <person name="Grigoriev I.V."/>
        </authorList>
    </citation>
    <scope>NUCLEOTIDE SEQUENCE</scope>
    <source>
        <strain evidence="2">CIRM-BRFM 674</strain>
    </source>
</reference>
<dbReference type="Gene3D" id="1.20.1280.50">
    <property type="match status" value="1"/>
</dbReference>
<dbReference type="SUPFAM" id="SSF81383">
    <property type="entry name" value="F-box domain"/>
    <property type="match status" value="1"/>
</dbReference>
<evidence type="ECO:0008006" key="4">
    <source>
        <dbReference type="Google" id="ProtNLM"/>
    </source>
</evidence>
<dbReference type="OrthoDB" id="3365698at2759"/>
<feature type="coiled-coil region" evidence="1">
    <location>
        <begin position="66"/>
        <end position="100"/>
    </location>
</feature>
<keyword evidence="1" id="KW-0175">Coiled coil</keyword>
<keyword evidence="3" id="KW-1185">Reference proteome</keyword>
<dbReference type="Proteomes" id="UP000807469">
    <property type="component" value="Unassembled WGS sequence"/>
</dbReference>
<evidence type="ECO:0000256" key="1">
    <source>
        <dbReference type="SAM" id="Coils"/>
    </source>
</evidence>